<accession>A0A1F7IUE5</accession>
<dbReference type="SUPFAM" id="SSF51905">
    <property type="entry name" value="FAD/NAD(P)-binding domain"/>
    <property type="match status" value="1"/>
</dbReference>
<evidence type="ECO:0000259" key="1">
    <source>
        <dbReference type="Pfam" id="PF01593"/>
    </source>
</evidence>
<reference evidence="2 3" key="1">
    <citation type="journal article" date="2016" name="Nat. Commun.">
        <title>Thousands of microbial genomes shed light on interconnected biogeochemical processes in an aquifer system.</title>
        <authorList>
            <person name="Anantharaman K."/>
            <person name="Brown C.T."/>
            <person name="Hug L.A."/>
            <person name="Sharon I."/>
            <person name="Castelle C.J."/>
            <person name="Probst A.J."/>
            <person name="Thomas B.C."/>
            <person name="Singh A."/>
            <person name="Wilkins M.J."/>
            <person name="Karaoz U."/>
            <person name="Brodie E.L."/>
            <person name="Williams K.H."/>
            <person name="Hubbard S.S."/>
            <person name="Banfield J.F."/>
        </authorList>
    </citation>
    <scope>NUCLEOTIDE SEQUENCE [LARGE SCALE GENOMIC DNA]</scope>
</reference>
<dbReference type="PANTHER" id="PTHR42923">
    <property type="entry name" value="PROTOPORPHYRINOGEN OXIDASE"/>
    <property type="match status" value="1"/>
</dbReference>
<dbReference type="GO" id="GO:0016491">
    <property type="term" value="F:oxidoreductase activity"/>
    <property type="evidence" value="ECO:0007669"/>
    <property type="project" value="InterPro"/>
</dbReference>
<protein>
    <recommendedName>
        <fullName evidence="1">Amine oxidase domain-containing protein</fullName>
    </recommendedName>
</protein>
<evidence type="ECO:0000313" key="2">
    <source>
        <dbReference type="EMBL" id="OGK46975.1"/>
    </source>
</evidence>
<gene>
    <name evidence="2" type="ORF">A3A93_00265</name>
</gene>
<comment type="caution">
    <text evidence="2">The sequence shown here is derived from an EMBL/GenBank/DDBJ whole genome shotgun (WGS) entry which is preliminary data.</text>
</comment>
<dbReference type="PRINTS" id="PR00419">
    <property type="entry name" value="ADXRDTASE"/>
</dbReference>
<dbReference type="InterPro" id="IPR036188">
    <property type="entry name" value="FAD/NAD-bd_sf"/>
</dbReference>
<feature type="domain" description="Amine oxidase" evidence="1">
    <location>
        <begin position="10"/>
        <end position="399"/>
    </location>
</feature>
<organism evidence="2 3">
    <name type="scientific">Candidatus Roizmanbacteria bacterium RIFCSPLOWO2_01_FULL_38_12</name>
    <dbReference type="NCBI Taxonomy" id="1802061"/>
    <lineage>
        <taxon>Bacteria</taxon>
        <taxon>Candidatus Roizmaniibacteriota</taxon>
    </lineage>
</organism>
<dbReference type="Gene3D" id="3.50.50.60">
    <property type="entry name" value="FAD/NAD(P)-binding domain"/>
    <property type="match status" value="1"/>
</dbReference>
<sequence length="428" mass="49571">MKIGIVGAGFTGLSAAYSLQKKGHEVVLFEKEKLPGGLAIGFKEKHWQWALEKHYHHIFTTDQAILTLAKDVRHEFIFSRPSTSSLIDGQILQLDSPAKLLQFAKLSIADRLRMGAVLGYLKYIANWKQLEHVTAHVWLKEKLGRVPYGTLWEPLLRAKFGSYAHEISLAWFWARIKSRSTQLGYPQGGFQVFADKLTEKIIEQNGVIHFETTVTFIDNKKGKIELQFIHNKEKSQHQFDTVLVTAPNLYFASMARLPSDYEKRLRSFDAIGAVNMVLELDSPFLPNDVYWLNICEKDFPFLAVVEHTNFIDKKYYDGKRLVYVGNYLPHNHKYFSLTKEELLREYDGHLMKLNKDYKKHLINSYVFKAPFAQPIVYTNYSKKIMPFKTPIENVFLANMQQVYPWDRGTNFAVEMGERIVETIHGKII</sequence>
<dbReference type="PANTHER" id="PTHR42923:SF46">
    <property type="entry name" value="AMINE OXIDASE"/>
    <property type="match status" value="1"/>
</dbReference>
<dbReference type="EMBL" id="MGAL01000037">
    <property type="protein sequence ID" value="OGK46975.1"/>
    <property type="molecule type" value="Genomic_DNA"/>
</dbReference>
<dbReference type="NCBIfam" id="NF005560">
    <property type="entry name" value="PRK07233.1"/>
    <property type="match status" value="1"/>
</dbReference>
<evidence type="ECO:0000313" key="3">
    <source>
        <dbReference type="Proteomes" id="UP000177141"/>
    </source>
</evidence>
<dbReference type="STRING" id="1802061.A3A93_00265"/>
<proteinExistence type="predicted"/>
<dbReference type="InterPro" id="IPR050464">
    <property type="entry name" value="Zeta_carotene_desat/Oxidored"/>
</dbReference>
<dbReference type="InterPro" id="IPR002937">
    <property type="entry name" value="Amino_oxidase"/>
</dbReference>
<dbReference type="Proteomes" id="UP000177141">
    <property type="component" value="Unassembled WGS sequence"/>
</dbReference>
<dbReference type="Pfam" id="PF01593">
    <property type="entry name" value="Amino_oxidase"/>
    <property type="match status" value="1"/>
</dbReference>
<dbReference type="AlphaFoldDB" id="A0A1F7IUE5"/>
<name>A0A1F7IUE5_9BACT</name>